<dbReference type="EMBL" id="FJNE01000003">
    <property type="protein sequence ID" value="CZQ90458.1"/>
    <property type="molecule type" value="Genomic_DNA"/>
</dbReference>
<dbReference type="InterPro" id="IPR017853">
    <property type="entry name" value="GH"/>
</dbReference>
<accession>A0A143YJF8</accession>
<dbReference type="Gene3D" id="1.10.10.60">
    <property type="entry name" value="Homeodomain-like"/>
    <property type="match status" value="2"/>
</dbReference>
<dbReference type="SUPFAM" id="SSF51215">
    <property type="entry name" value="Regulatory protein AraC"/>
    <property type="match status" value="1"/>
</dbReference>
<dbReference type="PANTHER" id="PTHR43280">
    <property type="entry name" value="ARAC-FAMILY TRANSCRIPTIONAL REGULATOR"/>
    <property type="match status" value="1"/>
</dbReference>
<evidence type="ECO:0000313" key="5">
    <source>
        <dbReference type="EMBL" id="CZQ90458.1"/>
    </source>
</evidence>
<dbReference type="Gene3D" id="2.60.40.1500">
    <property type="entry name" value="Glycosyl hydrolase domain, family 39"/>
    <property type="match status" value="1"/>
</dbReference>
<dbReference type="InterPro" id="IPR018062">
    <property type="entry name" value="HTH_AraC-typ_CS"/>
</dbReference>
<dbReference type="Gene3D" id="3.20.20.80">
    <property type="entry name" value="Glycosidases"/>
    <property type="match status" value="1"/>
</dbReference>
<name>A0A143YJF8_9LACT</name>
<dbReference type="InterPro" id="IPR018060">
    <property type="entry name" value="HTH_AraC"/>
</dbReference>
<dbReference type="InterPro" id="IPR009057">
    <property type="entry name" value="Homeodomain-like_sf"/>
</dbReference>
<evidence type="ECO:0000256" key="3">
    <source>
        <dbReference type="ARBA" id="ARBA00023163"/>
    </source>
</evidence>
<dbReference type="GO" id="GO:0043565">
    <property type="term" value="F:sequence-specific DNA binding"/>
    <property type="evidence" value="ECO:0007669"/>
    <property type="project" value="InterPro"/>
</dbReference>
<gene>
    <name evidence="5" type="ORF">Tpal_1268</name>
</gene>
<protein>
    <submittedName>
        <fullName evidence="5">Helix turn helix arabinose operon control protein</fullName>
    </submittedName>
</protein>
<dbReference type="PROSITE" id="PS00041">
    <property type="entry name" value="HTH_ARAC_FAMILY_1"/>
    <property type="match status" value="1"/>
</dbReference>
<evidence type="ECO:0000256" key="2">
    <source>
        <dbReference type="ARBA" id="ARBA00023125"/>
    </source>
</evidence>
<proteinExistence type="predicted"/>
<dbReference type="SMART" id="SM00342">
    <property type="entry name" value="HTH_ARAC"/>
    <property type="match status" value="1"/>
</dbReference>
<feature type="domain" description="HTH araC/xylS-type" evidence="4">
    <location>
        <begin position="167"/>
        <end position="265"/>
    </location>
</feature>
<sequence>MPREGTADFEITMENIRYSAPQRYYGTRILLVIKGTATVAVSGKNYVLEESDILFVNRNDNYTITGNESNIVICLSISSHFFVTHYAKYFHYYFECYTKELDPGRESVVAQLRRLLSEFVIANSRGEEGSFLEVQSALYQVMLLMTRFFKKTVPNFKGGETSDERIARIIQIIELRYAEPLTLAEMAESEYLSPSYLSRYFKQSTGMGFLEYLKMVRLKHSVEDLLYTSDNLFQIAVKNGFSTAKNFSLAFKSEYEQTPAQYRKEHQNEKLEKQEARTVKMETKQVLDSPEALIRLAQYLEESAKQGLLPDEVPIEEREIIVGKCEVAESLEREKHILFVGELKELLKENVKEQVILSKQKLRVDFVGVRHLIGGSTLLPEVDTDELVPTSPKYANSDLALQFLKNQGISLFFRIEYKEVIHNEEHFFIELDRFLVHALQIFGRAFVDQWQILYYAAKETTVLSTELERIYLRIHEVTRKRSVQLRMGTFFPFREDRENISVHHQWQFNQADKIDFIAYDADQNEIVDFSNISDEDFLNSRDYILNKTQKLKHFLKKHQLKKPLYLDSWNTLTGNTRYTNGTFFRGALILKTILDLSTEVEGLGFWVNNEIHEQISGSRDILVDGLELFHFFNGKRPAFFTLMFKERMTGKVIAQGGDYVMTGNEDGYQLMLFNEKHFNPRYSVDELFMRNRSKELHVRLLGMEPGEYQVRKYQFDKENGGLYSKWGQLNSKYGVDFEVMDYIVQSSSPTLEIKDEQIGEDWTFYVSLASNAIQLIEYRRAIV</sequence>
<evidence type="ECO:0000256" key="1">
    <source>
        <dbReference type="ARBA" id="ARBA00023015"/>
    </source>
</evidence>
<dbReference type="InterPro" id="IPR037923">
    <property type="entry name" value="HTH-like"/>
</dbReference>
<keyword evidence="3" id="KW-0804">Transcription</keyword>
<dbReference type="STRING" id="140314.SAMN04488076_1216"/>
<dbReference type="GO" id="GO:0003700">
    <property type="term" value="F:DNA-binding transcription factor activity"/>
    <property type="evidence" value="ECO:0007669"/>
    <property type="project" value="InterPro"/>
</dbReference>
<dbReference type="Proteomes" id="UP000242754">
    <property type="component" value="Unassembled WGS sequence"/>
</dbReference>
<keyword evidence="1" id="KW-0805">Transcription regulation</keyword>
<dbReference type="OrthoDB" id="506156at2"/>
<dbReference type="Pfam" id="PF12833">
    <property type="entry name" value="HTH_18"/>
    <property type="match status" value="1"/>
</dbReference>
<keyword evidence="6" id="KW-1185">Reference proteome</keyword>
<dbReference type="SUPFAM" id="SSF51445">
    <property type="entry name" value="(Trans)glycosidases"/>
    <property type="match status" value="1"/>
</dbReference>
<dbReference type="PROSITE" id="PS01124">
    <property type="entry name" value="HTH_ARAC_FAMILY_2"/>
    <property type="match status" value="1"/>
</dbReference>
<dbReference type="SUPFAM" id="SSF46689">
    <property type="entry name" value="Homeodomain-like"/>
    <property type="match status" value="2"/>
</dbReference>
<keyword evidence="2" id="KW-0238">DNA-binding</keyword>
<dbReference type="PANTHER" id="PTHR43280:SF2">
    <property type="entry name" value="HTH-TYPE TRANSCRIPTIONAL REGULATOR EXSA"/>
    <property type="match status" value="1"/>
</dbReference>
<dbReference type="SUPFAM" id="SSF51011">
    <property type="entry name" value="Glycosyl hydrolase domain"/>
    <property type="match status" value="1"/>
</dbReference>
<evidence type="ECO:0000313" key="6">
    <source>
        <dbReference type="Proteomes" id="UP000242754"/>
    </source>
</evidence>
<dbReference type="AlphaFoldDB" id="A0A143YJF8"/>
<organism evidence="5 6">
    <name type="scientific">Trichococcus palustris</name>
    <dbReference type="NCBI Taxonomy" id="140314"/>
    <lineage>
        <taxon>Bacteria</taxon>
        <taxon>Bacillati</taxon>
        <taxon>Bacillota</taxon>
        <taxon>Bacilli</taxon>
        <taxon>Lactobacillales</taxon>
        <taxon>Carnobacteriaceae</taxon>
        <taxon>Trichococcus</taxon>
    </lineage>
</organism>
<reference evidence="5 6" key="1">
    <citation type="submission" date="2016-02" db="EMBL/GenBank/DDBJ databases">
        <authorList>
            <person name="Wen L."/>
            <person name="He K."/>
            <person name="Yang H."/>
        </authorList>
    </citation>
    <scope>NUCLEOTIDE SEQUENCE [LARGE SCALE GENOMIC DNA]</scope>
    <source>
        <strain evidence="5">Trichococcus palustris</strain>
    </source>
</reference>
<dbReference type="RefSeq" id="WP_087032626.1">
    <property type="nucleotide sequence ID" value="NZ_FJNE01000003.1"/>
</dbReference>
<evidence type="ECO:0000259" key="4">
    <source>
        <dbReference type="PROSITE" id="PS01124"/>
    </source>
</evidence>